<dbReference type="AlphaFoldDB" id="A0A9N9RJQ8"/>
<comment type="similarity">
    <text evidence="2 8">Belongs to the membrane magnesium transporter (TC 1.A.67) family.</text>
</comment>
<reference evidence="10" key="1">
    <citation type="submission" date="2022-01" db="EMBL/GenBank/DDBJ databases">
        <authorList>
            <person name="King R."/>
        </authorList>
    </citation>
    <scope>NUCLEOTIDE SEQUENCE</scope>
</reference>
<comment type="subunit">
    <text evidence="3">Component of the ER membrane protein complex (EMC).</text>
</comment>
<dbReference type="Pfam" id="PF10270">
    <property type="entry name" value="MMgT"/>
    <property type="match status" value="1"/>
</dbReference>
<dbReference type="OrthoDB" id="44756at2759"/>
<dbReference type="Proteomes" id="UP001153620">
    <property type="component" value="Chromosome 1"/>
</dbReference>
<keyword evidence="5 8" id="KW-0256">Endoplasmic reticulum</keyword>
<keyword evidence="8" id="KW-0460">Magnesium</keyword>
<reference evidence="10" key="2">
    <citation type="submission" date="2022-10" db="EMBL/GenBank/DDBJ databases">
        <authorList>
            <consortium name="ENA_rothamsted_submissions"/>
            <consortium name="culmorum"/>
            <person name="King R."/>
        </authorList>
    </citation>
    <scope>NUCLEOTIDE SEQUENCE</scope>
</reference>
<keyword evidence="8" id="KW-0333">Golgi apparatus</keyword>
<keyword evidence="11" id="KW-1185">Reference proteome</keyword>
<comment type="function">
    <text evidence="8">Part of the endoplasmic reticulum membrane protein complex (EMC) that enables the energy-independent insertion into endoplasmic reticulum membranes of newly synthesized membrane proteins. May be involved in Mg(2+) transport.</text>
</comment>
<dbReference type="PANTHER" id="PTHR21181:SF7">
    <property type="entry name" value="ER MEMBRANE PROTEIN COMPLEX SUBUNIT 5"/>
    <property type="match status" value="1"/>
</dbReference>
<evidence type="ECO:0000256" key="5">
    <source>
        <dbReference type="ARBA" id="ARBA00022824"/>
    </source>
</evidence>
<dbReference type="GO" id="GO:0000139">
    <property type="term" value="C:Golgi membrane"/>
    <property type="evidence" value="ECO:0007669"/>
    <property type="project" value="UniProtKB-SubCell"/>
</dbReference>
<dbReference type="EMBL" id="OU895877">
    <property type="protein sequence ID" value="CAG9797707.1"/>
    <property type="molecule type" value="Genomic_DNA"/>
</dbReference>
<evidence type="ECO:0000256" key="7">
    <source>
        <dbReference type="ARBA" id="ARBA00023136"/>
    </source>
</evidence>
<dbReference type="PANTHER" id="PTHR21181">
    <property type="match status" value="1"/>
</dbReference>
<evidence type="ECO:0000313" key="10">
    <source>
        <dbReference type="EMBL" id="CAG9797707.1"/>
    </source>
</evidence>
<keyword evidence="9" id="KW-0732">Signal</keyword>
<dbReference type="InterPro" id="IPR018937">
    <property type="entry name" value="MMgT"/>
</dbReference>
<protein>
    <recommendedName>
        <fullName evidence="8">Membrane magnesium transporter</fullName>
    </recommendedName>
</protein>
<dbReference type="GO" id="GO:0005886">
    <property type="term" value="C:plasma membrane"/>
    <property type="evidence" value="ECO:0007669"/>
    <property type="project" value="TreeGrafter"/>
</dbReference>
<evidence type="ECO:0000256" key="9">
    <source>
        <dbReference type="SAM" id="SignalP"/>
    </source>
</evidence>
<dbReference type="GO" id="GO:0022890">
    <property type="term" value="F:inorganic cation transmembrane transporter activity"/>
    <property type="evidence" value="ECO:0007669"/>
    <property type="project" value="TreeGrafter"/>
</dbReference>
<evidence type="ECO:0000256" key="4">
    <source>
        <dbReference type="ARBA" id="ARBA00022692"/>
    </source>
</evidence>
<comment type="subcellular location">
    <subcellularLocation>
        <location evidence="1">Endoplasmic reticulum membrane</location>
        <topology evidence="1">Multi-pass membrane protein</topology>
    </subcellularLocation>
    <subcellularLocation>
        <location evidence="8">Golgi apparatus membrane</location>
        <topology evidence="8">Multi-pass membrane protein</topology>
    </subcellularLocation>
    <subcellularLocation>
        <location evidence="8">Early endosome membrane</location>
        <topology evidence="8">Multi-pass membrane protein</topology>
    </subcellularLocation>
</comment>
<gene>
    <name evidence="10" type="ORF">CHIRRI_LOCUS696</name>
</gene>
<keyword evidence="6 8" id="KW-1133">Transmembrane helix</keyword>
<sequence length="114" mass="12920">MGVYKIVLTLGLISLLHSGYSAAQYRTFLRISEQEFESLPLDISIQAIVSFAVVVYSILSIKSDWKLIHATEIGKSSWDTFANIQSFYSFNHRGKALFNPDYTQPNLPNMDLLN</sequence>
<comment type="caution">
    <text evidence="8">Lacks conserved residue(s) required for the propagation of feature annotation.</text>
</comment>
<organism evidence="10 11">
    <name type="scientific">Chironomus riparius</name>
    <dbReference type="NCBI Taxonomy" id="315576"/>
    <lineage>
        <taxon>Eukaryota</taxon>
        <taxon>Metazoa</taxon>
        <taxon>Ecdysozoa</taxon>
        <taxon>Arthropoda</taxon>
        <taxon>Hexapoda</taxon>
        <taxon>Insecta</taxon>
        <taxon>Pterygota</taxon>
        <taxon>Neoptera</taxon>
        <taxon>Endopterygota</taxon>
        <taxon>Diptera</taxon>
        <taxon>Nematocera</taxon>
        <taxon>Chironomoidea</taxon>
        <taxon>Chironomidae</taxon>
        <taxon>Chironominae</taxon>
        <taxon>Chironomus</taxon>
    </lineage>
</organism>
<keyword evidence="8" id="KW-0813">Transport</keyword>
<evidence type="ECO:0000256" key="1">
    <source>
        <dbReference type="ARBA" id="ARBA00004477"/>
    </source>
</evidence>
<feature type="chain" id="PRO_5040467600" description="Membrane magnesium transporter" evidence="9">
    <location>
        <begin position="24"/>
        <end position="114"/>
    </location>
</feature>
<keyword evidence="7 8" id="KW-0472">Membrane</keyword>
<feature type="signal peptide" evidence="9">
    <location>
        <begin position="1"/>
        <end position="23"/>
    </location>
</feature>
<evidence type="ECO:0000313" key="11">
    <source>
        <dbReference type="Proteomes" id="UP001153620"/>
    </source>
</evidence>
<dbReference type="GO" id="GO:0072546">
    <property type="term" value="C:EMC complex"/>
    <property type="evidence" value="ECO:0007669"/>
    <property type="project" value="UniProtKB-UniRule"/>
</dbReference>
<feature type="transmembrane region" description="Helical" evidence="8">
    <location>
        <begin position="39"/>
        <end position="59"/>
    </location>
</feature>
<name>A0A9N9RJQ8_9DIPT</name>
<evidence type="ECO:0000256" key="6">
    <source>
        <dbReference type="ARBA" id="ARBA00022989"/>
    </source>
</evidence>
<evidence type="ECO:0000256" key="2">
    <source>
        <dbReference type="ARBA" id="ARBA00006109"/>
    </source>
</evidence>
<evidence type="ECO:0000256" key="8">
    <source>
        <dbReference type="RuleBase" id="RU367002"/>
    </source>
</evidence>
<keyword evidence="4 8" id="KW-0812">Transmembrane</keyword>
<accession>A0A9N9RJQ8</accession>
<evidence type="ECO:0000256" key="3">
    <source>
        <dbReference type="ARBA" id="ARBA00011276"/>
    </source>
</evidence>
<dbReference type="GO" id="GO:0031901">
    <property type="term" value="C:early endosome membrane"/>
    <property type="evidence" value="ECO:0007669"/>
    <property type="project" value="UniProtKB-SubCell"/>
</dbReference>
<keyword evidence="8" id="KW-0967">Endosome</keyword>
<proteinExistence type="inferred from homology"/>